<dbReference type="SMART" id="SM00331">
    <property type="entry name" value="PP2C_SIG"/>
    <property type="match status" value="1"/>
</dbReference>
<dbReference type="InterPro" id="IPR036457">
    <property type="entry name" value="PPM-type-like_dom_sf"/>
</dbReference>
<dbReference type="Gene3D" id="3.60.40.10">
    <property type="entry name" value="PPM-type phosphatase domain"/>
    <property type="match status" value="1"/>
</dbReference>
<dbReference type="PANTHER" id="PTHR43156">
    <property type="entry name" value="STAGE II SPORULATION PROTEIN E-RELATED"/>
    <property type="match status" value="1"/>
</dbReference>
<comment type="caution">
    <text evidence="4">The sequence shown here is derived from an EMBL/GenBank/DDBJ whole genome shotgun (WGS) entry which is preliminary data.</text>
</comment>
<evidence type="ECO:0000256" key="2">
    <source>
        <dbReference type="SAM" id="MobiDB-lite"/>
    </source>
</evidence>
<dbReference type="PANTHER" id="PTHR43156:SF2">
    <property type="entry name" value="STAGE II SPORULATION PROTEIN E"/>
    <property type="match status" value="1"/>
</dbReference>
<feature type="compositionally biased region" description="Gly residues" evidence="2">
    <location>
        <begin position="45"/>
        <end position="59"/>
    </location>
</feature>
<evidence type="ECO:0000259" key="3">
    <source>
        <dbReference type="SMART" id="SM00331"/>
    </source>
</evidence>
<dbReference type="EMBL" id="BAAATA010000004">
    <property type="protein sequence ID" value="GAA2476566.1"/>
    <property type="molecule type" value="Genomic_DNA"/>
</dbReference>
<evidence type="ECO:0000313" key="4">
    <source>
        <dbReference type="EMBL" id="GAA2476566.1"/>
    </source>
</evidence>
<reference evidence="4 5" key="1">
    <citation type="journal article" date="2019" name="Int. J. Syst. Evol. Microbiol.">
        <title>The Global Catalogue of Microorganisms (GCM) 10K type strain sequencing project: providing services to taxonomists for standard genome sequencing and annotation.</title>
        <authorList>
            <consortium name="The Broad Institute Genomics Platform"/>
            <consortium name="The Broad Institute Genome Sequencing Center for Infectious Disease"/>
            <person name="Wu L."/>
            <person name="Ma J."/>
        </authorList>
    </citation>
    <scope>NUCLEOTIDE SEQUENCE [LARGE SCALE GENOMIC DNA]</scope>
    <source>
        <strain evidence="4 5">JCM 6307</strain>
    </source>
</reference>
<dbReference type="RefSeq" id="WP_344381950.1">
    <property type="nucleotide sequence ID" value="NZ_BAAATA010000004.1"/>
</dbReference>
<evidence type="ECO:0000256" key="1">
    <source>
        <dbReference type="ARBA" id="ARBA00022801"/>
    </source>
</evidence>
<feature type="domain" description="PPM-type phosphatase" evidence="3">
    <location>
        <begin position="278"/>
        <end position="495"/>
    </location>
</feature>
<dbReference type="Pfam" id="PF07228">
    <property type="entry name" value="SpoIIE"/>
    <property type="match status" value="1"/>
</dbReference>
<accession>A0ABN3L2E6</accession>
<dbReference type="InterPro" id="IPR001932">
    <property type="entry name" value="PPM-type_phosphatase-like_dom"/>
</dbReference>
<protein>
    <submittedName>
        <fullName evidence="4">PP2C family protein-serine/threonine phosphatase</fullName>
    </submittedName>
</protein>
<gene>
    <name evidence="4" type="ORF">GCM10010406_10920</name>
</gene>
<keyword evidence="5" id="KW-1185">Reference proteome</keyword>
<dbReference type="Proteomes" id="UP001501358">
    <property type="component" value="Unassembled WGS sequence"/>
</dbReference>
<sequence length="496" mass="50876">MSAARLPKVAEISSPSAAPPHTLRPATGTAPSAAGHGGPADVAGTTGGAGTPGGPGATGSTGAVGRIAAAQDRLATWLSDLTTLHELTGLLAAAESLDAALREVLRAGASLVGAGRGLMVLEPSDGRGPETVVGLGLTHADLGAFETVPRDASPHGLLLAVAEEVPAKGPARPAELLHPDLSGEETTPPRLHEVARVLGAGAAYSRRLTSRSAGDLGALVWLYDGPAEPDGRMRHLAGLYCDRAAEHVARHLELSRSLSGAAALREEFLPSRLPRVRGVRTAVRHLSGPRGGGDWYDATVLPEGALGVSVGGVTGSGPGAAGAMGRLRAALRAYAVQEGEDPVAVLSDLELLLRVTEPGRCATALFAHVDPERRRVALAGAGSCPPLLVGEYRTEYVETSLSAPLGMLSCWEAPGAEVEPAPGETLLLYTDGLLHRGGGSPDRGSARLYQAAAGASRAAREDPEQLCEHVLRTMLPDGLDTLDTTEDVVLLAVRFD</sequence>
<proteinExistence type="predicted"/>
<name>A0ABN3L2E6_9ACTN</name>
<evidence type="ECO:0000313" key="5">
    <source>
        <dbReference type="Proteomes" id="UP001501358"/>
    </source>
</evidence>
<keyword evidence="1" id="KW-0378">Hydrolase</keyword>
<feature type="region of interest" description="Disordered" evidence="2">
    <location>
        <begin position="1"/>
        <end position="62"/>
    </location>
</feature>
<organism evidence="4 5">
    <name type="scientific">Streptomyces thermolineatus</name>
    <dbReference type="NCBI Taxonomy" id="44033"/>
    <lineage>
        <taxon>Bacteria</taxon>
        <taxon>Bacillati</taxon>
        <taxon>Actinomycetota</taxon>
        <taxon>Actinomycetes</taxon>
        <taxon>Kitasatosporales</taxon>
        <taxon>Streptomycetaceae</taxon>
        <taxon>Streptomyces</taxon>
    </lineage>
</organism>
<dbReference type="InterPro" id="IPR052016">
    <property type="entry name" value="Bact_Sigma-Reg"/>
</dbReference>